<feature type="compositionally biased region" description="Low complexity" evidence="6">
    <location>
        <begin position="182"/>
        <end position="195"/>
    </location>
</feature>
<proteinExistence type="predicted"/>
<feature type="region of interest" description="Disordered" evidence="6">
    <location>
        <begin position="676"/>
        <end position="753"/>
    </location>
</feature>
<evidence type="ECO:0000256" key="2">
    <source>
        <dbReference type="ARBA" id="ARBA00023125"/>
    </source>
</evidence>
<dbReference type="InterPro" id="IPR036910">
    <property type="entry name" value="HMG_box_dom_sf"/>
</dbReference>
<dbReference type="AlphaFoldDB" id="A0A8S1BYB8"/>
<feature type="compositionally biased region" description="Acidic residues" evidence="6">
    <location>
        <begin position="153"/>
        <end position="163"/>
    </location>
</feature>
<dbReference type="GO" id="GO:0000981">
    <property type="term" value="F:DNA-binding transcription factor activity, RNA polymerase II-specific"/>
    <property type="evidence" value="ECO:0007669"/>
    <property type="project" value="TreeGrafter"/>
</dbReference>
<keyword evidence="3" id="KW-0804">Transcription</keyword>
<feature type="region of interest" description="Disordered" evidence="6">
    <location>
        <begin position="76"/>
        <end position="168"/>
    </location>
</feature>
<feature type="compositionally biased region" description="Polar residues" evidence="6">
    <location>
        <begin position="725"/>
        <end position="737"/>
    </location>
</feature>
<evidence type="ECO:0000256" key="5">
    <source>
        <dbReference type="PROSITE-ProRule" id="PRU00267"/>
    </source>
</evidence>
<sequence>MASVLQQDSFGDRLISNFPLQPSLKNLLKTPTEILHIIAGASMQGASIVSRTGGDITPAFNHHDILSANTFAQLKKQSSTMSSKRKSPPTKLHEGGAPQDFSAASAGNGEVSHSPARENGDVTATGADDSGDEVASAPPASFGEDKSPHSSGPEEEDEDEEEEHELRAKKQRLQYDTELKGLNNNSSSLNHNSLLPKRTMDDVLKRLTSKMNHSTIKEENKRPTPATTPKSASESDVDPGTALQHALTGGETFVEKERRLSEMILQLQMVRDQLLIQQEHQNKAYANHLTTETQKQMELQRMQHEQLKRQQDHILQQQHKIQELQSQISTHYGGAKNAASMAAIPNQLMFLPFLEQLRAMPPSGNSALSPASMAKSSAGNQMMAPVVPGWATPMLPPAEKASPPPPQPPPAPAPDVDTPLNLSKPKGSSPSPVATTGEQPVPATAPKLLPHGLVMPRPFLPYAAGLPPHLNHLPPTEADQQRRPWMTNKMSLSPVPKEEKGFPLHMYLPMPQKEDNKKEAESDFFANQMWGSDAGFKVDESSEKAKIVRSQKRDGEGKPHIKRPMNAFMVWAKDERRKILKACPDMHNSNISKILGARWKSMSNAEKQPYYEEQSRLSKLHMEKHPDYRYRPRPKRTCIVDGKKMRISEYKSLMRQRRQEMRQLWCRDGTMGEMPSFLAPGADMPSSSTALMGPASAASAASSGSESGQSTSGMPRGQTFPYYSDSLSPSDVLSFSPENVGPYDSSPRPKDED</sequence>
<feature type="domain" description="HMG box" evidence="7">
    <location>
        <begin position="561"/>
        <end position="629"/>
    </location>
</feature>
<dbReference type="GO" id="GO:0005634">
    <property type="term" value="C:nucleus"/>
    <property type="evidence" value="ECO:0007669"/>
    <property type="project" value="UniProtKB-UniRule"/>
</dbReference>
<dbReference type="InterPro" id="IPR051356">
    <property type="entry name" value="SOX/SOX-like_TF"/>
</dbReference>
<dbReference type="CDD" id="cd22042">
    <property type="entry name" value="HMG-box_EGL13-like"/>
    <property type="match status" value="1"/>
</dbReference>
<keyword evidence="9" id="KW-1185">Reference proteome</keyword>
<protein>
    <recommendedName>
        <fullName evidence="7">HMG box domain-containing protein</fullName>
    </recommendedName>
</protein>
<feature type="region of interest" description="Disordered" evidence="6">
    <location>
        <begin position="211"/>
        <end position="242"/>
    </location>
</feature>
<accession>A0A8S1BYB8</accession>
<evidence type="ECO:0000256" key="3">
    <source>
        <dbReference type="ARBA" id="ARBA00023163"/>
    </source>
</evidence>
<evidence type="ECO:0000313" key="8">
    <source>
        <dbReference type="EMBL" id="CAB3359802.1"/>
    </source>
</evidence>
<feature type="compositionally biased region" description="Polar residues" evidence="6">
    <location>
        <begin position="225"/>
        <end position="234"/>
    </location>
</feature>
<keyword evidence="2 5" id="KW-0238">DNA-binding</keyword>
<gene>
    <name evidence="8" type="ORF">CLODIP_2_CD08010</name>
</gene>
<feature type="compositionally biased region" description="Pro residues" evidence="6">
    <location>
        <begin position="402"/>
        <end position="413"/>
    </location>
</feature>
<feature type="compositionally biased region" description="Polar residues" evidence="6">
    <location>
        <begin position="426"/>
        <end position="438"/>
    </location>
</feature>
<dbReference type="GO" id="GO:0000978">
    <property type="term" value="F:RNA polymerase II cis-regulatory region sequence-specific DNA binding"/>
    <property type="evidence" value="ECO:0007669"/>
    <property type="project" value="TreeGrafter"/>
</dbReference>
<dbReference type="Gene3D" id="1.10.30.10">
    <property type="entry name" value="High mobility group box domain"/>
    <property type="match status" value="1"/>
</dbReference>
<feature type="region of interest" description="Disordered" evidence="6">
    <location>
        <begin position="390"/>
        <end position="443"/>
    </location>
</feature>
<dbReference type="PROSITE" id="PS50118">
    <property type="entry name" value="HMG_BOX_2"/>
    <property type="match status" value="1"/>
</dbReference>
<dbReference type="EMBL" id="CADEPI010000002">
    <property type="protein sequence ID" value="CAB3359802.1"/>
    <property type="molecule type" value="Genomic_DNA"/>
</dbReference>
<organism evidence="8 9">
    <name type="scientific">Cloeon dipterum</name>
    <dbReference type="NCBI Taxonomy" id="197152"/>
    <lineage>
        <taxon>Eukaryota</taxon>
        <taxon>Metazoa</taxon>
        <taxon>Ecdysozoa</taxon>
        <taxon>Arthropoda</taxon>
        <taxon>Hexapoda</taxon>
        <taxon>Insecta</taxon>
        <taxon>Pterygota</taxon>
        <taxon>Palaeoptera</taxon>
        <taxon>Ephemeroptera</taxon>
        <taxon>Pisciforma</taxon>
        <taxon>Baetidae</taxon>
        <taxon>Cloeon</taxon>
    </lineage>
</organism>
<dbReference type="InterPro" id="IPR009071">
    <property type="entry name" value="HMG_box_dom"/>
</dbReference>
<comment type="caution">
    <text evidence="8">The sequence shown here is derived from an EMBL/GenBank/DDBJ whole genome shotgun (WGS) entry which is preliminary data.</text>
</comment>
<keyword evidence="1" id="KW-0805">Transcription regulation</keyword>
<evidence type="ECO:0000256" key="1">
    <source>
        <dbReference type="ARBA" id="ARBA00023015"/>
    </source>
</evidence>
<evidence type="ECO:0000256" key="4">
    <source>
        <dbReference type="ARBA" id="ARBA00023242"/>
    </source>
</evidence>
<name>A0A8S1BYB8_9INSE</name>
<feature type="DNA-binding region" description="HMG box" evidence="5">
    <location>
        <begin position="561"/>
        <end position="629"/>
    </location>
</feature>
<dbReference type="FunFam" id="1.10.30.10:FF:000003">
    <property type="entry name" value="Putative transcription factor SOX-6"/>
    <property type="match status" value="1"/>
</dbReference>
<dbReference type="Proteomes" id="UP000494165">
    <property type="component" value="Unassembled WGS sequence"/>
</dbReference>
<feature type="region of interest" description="Disordered" evidence="6">
    <location>
        <begin position="179"/>
        <end position="198"/>
    </location>
</feature>
<dbReference type="PANTHER" id="PTHR45789">
    <property type="entry name" value="FI18025P1"/>
    <property type="match status" value="1"/>
</dbReference>
<reference evidence="8 9" key="1">
    <citation type="submission" date="2020-04" db="EMBL/GenBank/DDBJ databases">
        <authorList>
            <person name="Alioto T."/>
            <person name="Alioto T."/>
            <person name="Gomez Garrido J."/>
        </authorList>
    </citation>
    <scope>NUCLEOTIDE SEQUENCE [LARGE SCALE GENOMIC DNA]</scope>
</reference>
<dbReference type="PANTHER" id="PTHR45789:SF2">
    <property type="entry name" value="FI18025P1"/>
    <property type="match status" value="1"/>
</dbReference>
<evidence type="ECO:0000256" key="6">
    <source>
        <dbReference type="SAM" id="MobiDB-lite"/>
    </source>
</evidence>
<dbReference type="SMART" id="SM00398">
    <property type="entry name" value="HMG"/>
    <property type="match status" value="1"/>
</dbReference>
<dbReference type="Pfam" id="PF00505">
    <property type="entry name" value="HMG_box"/>
    <property type="match status" value="1"/>
</dbReference>
<dbReference type="GO" id="GO:0045165">
    <property type="term" value="P:cell fate commitment"/>
    <property type="evidence" value="ECO:0007669"/>
    <property type="project" value="TreeGrafter"/>
</dbReference>
<dbReference type="SUPFAM" id="SSF47095">
    <property type="entry name" value="HMG-box"/>
    <property type="match status" value="1"/>
</dbReference>
<dbReference type="OrthoDB" id="6247875at2759"/>
<feature type="compositionally biased region" description="Low complexity" evidence="6">
    <location>
        <begin position="693"/>
        <end position="713"/>
    </location>
</feature>
<keyword evidence="4 5" id="KW-0539">Nucleus</keyword>
<evidence type="ECO:0000259" key="7">
    <source>
        <dbReference type="PROSITE" id="PS50118"/>
    </source>
</evidence>
<evidence type="ECO:0000313" key="9">
    <source>
        <dbReference type="Proteomes" id="UP000494165"/>
    </source>
</evidence>